<dbReference type="AlphaFoldDB" id="A0A0S7BV92"/>
<sequence length="751" mass="86094">MIQLTTFQEEFANLPLNQKIYAEGKFGCGKTTAAIARLNRILENVALGSEILTFIPNRTLAKPYQEAFSSRGVKPQIQTYNGFIQRSLQIFWPIISEKAGFAFPEKPPCFLTIETAQILMARLIESKLEQGYFSALRVPSSRIYNQIMISMHKAAAAEFPFQDYAERMKKSWTGEKSLLQIFDQTQECGEIFKKICYQNNLLDYSIQVEVFQQYLLPLKRYQKWLESSYHHFIYDNVEEDIPAAHHFARVLLKNCQSALIIADHLGGFRSFLGGDPSSAAELKTLCDRQIVFEKTLICSDSIQSMAMCVENPFIAQKDLPGDPKTAYTFHPYHQYPAMIKQAAADVADLIHRQNVLPSDIVIIAPLVSDVLYTSMERELRIQNIPCFIYRPSRPLIGENASKSILTVIALIHPEWGIHPRLLDIVQMLQTIIPNLDPIRGHVLVARAFKEIFNDVQEAVDYEIKAFSEIPSDSRKRIPTSIGLLFDTFRQWILSNKGIEETPDISLSRFFHTVLTKNGFAAGNEGAEELNLGIKKVIESLKKFRVILEHVDQDLLSWKDYFRLVNEGMIAAQYYEDWFLQPENSVLISLASAYAVMNRPVSYQIWLNAGSPRWWERIYGQLTNDIVLSRSWQDGDQWDIQKEYEANNDSMIRQILALLSRCRKQVRVYASELSESGQDQKSRLLYLFADLSYRFGKNKDFMEGIANKLTQEISSDAFYPGIDDKDMNIAGKNEEEILGDESNQFLLEEDGR</sequence>
<gene>
    <name evidence="1" type="ORF">ATC1_131656</name>
</gene>
<evidence type="ECO:0008006" key="3">
    <source>
        <dbReference type="Google" id="ProtNLM"/>
    </source>
</evidence>
<dbReference type="RefSeq" id="WP_062283346.1">
    <property type="nucleotide sequence ID" value="NZ_DF968181.1"/>
</dbReference>
<organism evidence="1">
    <name type="scientific">Flexilinea flocculi</name>
    <dbReference type="NCBI Taxonomy" id="1678840"/>
    <lineage>
        <taxon>Bacteria</taxon>
        <taxon>Bacillati</taxon>
        <taxon>Chloroflexota</taxon>
        <taxon>Anaerolineae</taxon>
        <taxon>Anaerolineales</taxon>
        <taxon>Anaerolineaceae</taxon>
        <taxon>Flexilinea</taxon>
    </lineage>
</organism>
<dbReference type="OrthoDB" id="141404at2"/>
<dbReference type="InterPro" id="IPR027417">
    <property type="entry name" value="P-loop_NTPase"/>
</dbReference>
<name>A0A0S7BV92_9CHLR</name>
<dbReference type="STRING" id="1678840.ATC1_131656"/>
<evidence type="ECO:0000313" key="2">
    <source>
        <dbReference type="Proteomes" id="UP000053370"/>
    </source>
</evidence>
<proteinExistence type="predicted"/>
<dbReference type="Gene3D" id="3.40.50.300">
    <property type="entry name" value="P-loop containing nucleotide triphosphate hydrolases"/>
    <property type="match status" value="1"/>
</dbReference>
<dbReference type="EMBL" id="DF968181">
    <property type="protein sequence ID" value="GAP41662.1"/>
    <property type="molecule type" value="Genomic_DNA"/>
</dbReference>
<dbReference type="SUPFAM" id="SSF52540">
    <property type="entry name" value="P-loop containing nucleoside triphosphate hydrolases"/>
    <property type="match status" value="1"/>
</dbReference>
<dbReference type="Proteomes" id="UP000053370">
    <property type="component" value="Unassembled WGS sequence"/>
</dbReference>
<reference evidence="1" key="1">
    <citation type="journal article" date="2015" name="Genome Announc.">
        <title>Draft Genome Sequence of Anaerolineae Strain TC1, a Novel Isolate from a Methanogenic Wastewater Treatment System.</title>
        <authorList>
            <person name="Matsuura N."/>
            <person name="Tourlousse D.M."/>
            <person name="Sun L."/>
            <person name="Toyonaga M."/>
            <person name="Kuroda K."/>
            <person name="Ohashi A."/>
            <person name="Cruz R."/>
            <person name="Yamaguchi T."/>
            <person name="Sekiguchi Y."/>
        </authorList>
    </citation>
    <scope>NUCLEOTIDE SEQUENCE [LARGE SCALE GENOMIC DNA]</scope>
    <source>
        <strain evidence="1">TC1</strain>
    </source>
</reference>
<evidence type="ECO:0000313" key="1">
    <source>
        <dbReference type="EMBL" id="GAP41662.1"/>
    </source>
</evidence>
<keyword evidence="2" id="KW-1185">Reference proteome</keyword>
<accession>A0A0S7BV92</accession>
<protein>
    <recommendedName>
        <fullName evidence="3">DNA helicase</fullName>
    </recommendedName>
</protein>